<dbReference type="Gene3D" id="3.20.20.80">
    <property type="entry name" value="Glycosidases"/>
    <property type="match status" value="1"/>
</dbReference>
<feature type="compositionally biased region" description="Basic residues" evidence="10">
    <location>
        <begin position="103"/>
        <end position="116"/>
    </location>
</feature>
<evidence type="ECO:0000256" key="5">
    <source>
        <dbReference type="ARBA" id="ARBA00022676"/>
    </source>
</evidence>
<evidence type="ECO:0000256" key="2">
    <source>
        <dbReference type="ARBA" id="ARBA00005684"/>
    </source>
</evidence>
<dbReference type="InterPro" id="IPR017853">
    <property type="entry name" value="GH"/>
</dbReference>
<feature type="region of interest" description="Disordered" evidence="10">
    <location>
        <begin position="94"/>
        <end position="116"/>
    </location>
</feature>
<protein>
    <recommendedName>
        <fullName evidence="4">4-alpha-glucanotransferase</fullName>
        <ecNumber evidence="3">2.4.1.25</ecNumber>
    </recommendedName>
    <alternativeName>
        <fullName evidence="8">Amylomaltase</fullName>
    </alternativeName>
    <alternativeName>
        <fullName evidence="9">Disproportionating enzyme</fullName>
    </alternativeName>
</protein>
<dbReference type="InterPro" id="IPR003385">
    <property type="entry name" value="Glyco_hydro_77"/>
</dbReference>
<dbReference type="AlphaFoldDB" id="A0A060C4B0"/>
<proteinExistence type="inferred from homology"/>
<evidence type="ECO:0000313" key="11">
    <source>
        <dbReference type="EMBL" id="AIA87596.1"/>
    </source>
</evidence>
<accession>A0A060C4B0</accession>
<dbReference type="GO" id="GO:0005975">
    <property type="term" value="P:carbohydrate metabolic process"/>
    <property type="evidence" value="ECO:0007669"/>
    <property type="project" value="InterPro"/>
</dbReference>
<feature type="non-terminal residue" evidence="11">
    <location>
        <position position="1"/>
    </location>
</feature>
<keyword evidence="6" id="KW-0808">Transferase</keyword>
<evidence type="ECO:0000256" key="1">
    <source>
        <dbReference type="ARBA" id="ARBA00000439"/>
    </source>
</evidence>
<dbReference type="PANTHER" id="PTHR32438">
    <property type="entry name" value="4-ALPHA-GLUCANOTRANSFERASE DPE1, CHLOROPLASTIC/AMYLOPLASTIC"/>
    <property type="match status" value="1"/>
</dbReference>
<dbReference type="PANTHER" id="PTHR32438:SF5">
    <property type="entry name" value="4-ALPHA-GLUCANOTRANSFERASE DPE1, CHLOROPLASTIC_AMYLOPLASTIC"/>
    <property type="match status" value="1"/>
</dbReference>
<evidence type="ECO:0000256" key="10">
    <source>
        <dbReference type="SAM" id="MobiDB-lite"/>
    </source>
</evidence>
<evidence type="ECO:0000256" key="8">
    <source>
        <dbReference type="ARBA" id="ARBA00031423"/>
    </source>
</evidence>
<comment type="catalytic activity">
    <reaction evidence="1">
        <text>Transfers a segment of a (1-&gt;4)-alpha-D-glucan to a new position in an acceptor, which may be glucose or a (1-&gt;4)-alpha-D-glucan.</text>
        <dbReference type="EC" id="2.4.1.25"/>
    </reaction>
</comment>
<evidence type="ECO:0000256" key="4">
    <source>
        <dbReference type="ARBA" id="ARBA00020295"/>
    </source>
</evidence>
<evidence type="ECO:0000256" key="3">
    <source>
        <dbReference type="ARBA" id="ARBA00012560"/>
    </source>
</evidence>
<keyword evidence="7" id="KW-0119">Carbohydrate metabolism</keyword>
<evidence type="ECO:0000256" key="7">
    <source>
        <dbReference type="ARBA" id="ARBA00023277"/>
    </source>
</evidence>
<keyword evidence="5" id="KW-0328">Glycosyltransferase</keyword>
<dbReference type="Pfam" id="PF02446">
    <property type="entry name" value="Glyco_hydro_77"/>
    <property type="match status" value="1"/>
</dbReference>
<evidence type="ECO:0000256" key="6">
    <source>
        <dbReference type="ARBA" id="ARBA00022679"/>
    </source>
</evidence>
<organism evidence="11">
    <name type="scientific">uncultured Anaeromyxobacter sp</name>
    <dbReference type="NCBI Taxonomy" id="293435"/>
    <lineage>
        <taxon>Bacteria</taxon>
        <taxon>Pseudomonadati</taxon>
        <taxon>Myxococcota</taxon>
        <taxon>Myxococcia</taxon>
        <taxon>Myxococcales</taxon>
        <taxon>Cystobacterineae</taxon>
        <taxon>Anaeromyxobacteraceae</taxon>
        <taxon>Anaeromyxobacter</taxon>
        <taxon>environmental samples</taxon>
    </lineage>
</organism>
<comment type="similarity">
    <text evidence="2">Belongs to the disproportionating enzyme family.</text>
</comment>
<dbReference type="EMBL" id="KF120323">
    <property type="protein sequence ID" value="AIA87596.1"/>
    <property type="molecule type" value="Genomic_DNA"/>
</dbReference>
<dbReference type="GO" id="GO:0004134">
    <property type="term" value="F:4-alpha-glucanotransferase activity"/>
    <property type="evidence" value="ECO:0007669"/>
    <property type="project" value="UniProtKB-EC"/>
</dbReference>
<reference evidence="11" key="1">
    <citation type="journal article" date="2013" name="Environ. Microbiol.">
        <title>Seasonally variable intestinal metagenomes of the red palm weevil (Rhynchophorus ferrugineus).</title>
        <authorList>
            <person name="Jia S."/>
            <person name="Zhang X."/>
            <person name="Zhang G."/>
            <person name="Yin A."/>
            <person name="Zhang S."/>
            <person name="Li F."/>
            <person name="Wang L."/>
            <person name="Zhao D."/>
            <person name="Yun Q."/>
            <person name="Tala"/>
            <person name="Wang J."/>
            <person name="Sun G."/>
            <person name="Baabdullah M."/>
            <person name="Yu X."/>
            <person name="Hu S."/>
            <person name="Al-Mssallem I.S."/>
            <person name="Yu J."/>
        </authorList>
    </citation>
    <scope>NUCLEOTIDE SEQUENCE</scope>
</reference>
<dbReference type="SUPFAM" id="SSF51445">
    <property type="entry name" value="(Trans)glycosidases"/>
    <property type="match status" value="1"/>
</dbReference>
<evidence type="ECO:0000256" key="9">
    <source>
        <dbReference type="ARBA" id="ARBA00031501"/>
    </source>
</evidence>
<name>A0A060C4B0_9BACT</name>
<dbReference type="EC" id="2.4.1.25" evidence="3"/>
<sequence>QSAAPPEDAAFARRYLGVGPGGDFTYSLIRAALGSVSNTCIIPLQDYLRLGGEARINTPGTVGGNWRWRVQREALTRPLADRIRSLASLYGPDTRVPFGPPRSGRKRLSRVRRGGF</sequence>